<evidence type="ECO:0000313" key="2">
    <source>
        <dbReference type="Proteomes" id="UP001177003"/>
    </source>
</evidence>
<dbReference type="EMBL" id="OX465086">
    <property type="protein sequence ID" value="CAI9262496.1"/>
    <property type="molecule type" value="Genomic_DNA"/>
</dbReference>
<gene>
    <name evidence="1" type="ORF">LSALG_LOCUS3232</name>
</gene>
<proteinExistence type="predicted"/>
<dbReference type="Proteomes" id="UP001177003">
    <property type="component" value="Chromosome 0"/>
</dbReference>
<evidence type="ECO:0000313" key="1">
    <source>
        <dbReference type="EMBL" id="CAI9262496.1"/>
    </source>
</evidence>
<reference evidence="1" key="1">
    <citation type="submission" date="2023-04" db="EMBL/GenBank/DDBJ databases">
        <authorList>
            <person name="Vijverberg K."/>
            <person name="Xiong W."/>
            <person name="Schranz E."/>
        </authorList>
    </citation>
    <scope>NUCLEOTIDE SEQUENCE</scope>
</reference>
<protein>
    <submittedName>
        <fullName evidence="1">Uncharacterized protein</fullName>
    </submittedName>
</protein>
<sequence length="94" mass="11121">MRREIAQGHQCSAFLDFAWPRKPTTHYLWLWMKPWFLKSYITFFVQGLALEGLWELPKNTRLNEGITGGLDEENNNTADDYIDFEDEHIDKISV</sequence>
<keyword evidence="2" id="KW-1185">Reference proteome</keyword>
<accession>A0AA35UPI1</accession>
<name>A0AA35UPI1_LACSI</name>
<organism evidence="1 2">
    <name type="scientific">Lactuca saligna</name>
    <name type="common">Willowleaf lettuce</name>
    <dbReference type="NCBI Taxonomy" id="75948"/>
    <lineage>
        <taxon>Eukaryota</taxon>
        <taxon>Viridiplantae</taxon>
        <taxon>Streptophyta</taxon>
        <taxon>Embryophyta</taxon>
        <taxon>Tracheophyta</taxon>
        <taxon>Spermatophyta</taxon>
        <taxon>Magnoliopsida</taxon>
        <taxon>eudicotyledons</taxon>
        <taxon>Gunneridae</taxon>
        <taxon>Pentapetalae</taxon>
        <taxon>asterids</taxon>
        <taxon>campanulids</taxon>
        <taxon>Asterales</taxon>
        <taxon>Asteraceae</taxon>
        <taxon>Cichorioideae</taxon>
        <taxon>Cichorieae</taxon>
        <taxon>Lactucinae</taxon>
        <taxon>Lactuca</taxon>
    </lineage>
</organism>
<dbReference type="AlphaFoldDB" id="A0AA35UPI1"/>